<protein>
    <submittedName>
        <fullName evidence="1">Uncharacterized protein</fullName>
    </submittedName>
</protein>
<name>C7P8A1_METFA</name>
<keyword evidence="2" id="KW-1185">Reference proteome</keyword>
<evidence type="ECO:0000313" key="2">
    <source>
        <dbReference type="Proteomes" id="UP000001495"/>
    </source>
</evidence>
<sequence length="42" mass="5319">MLKDVTYLLLYHRFTERQIRDARKFERENFIYLLKDLQRDNG</sequence>
<dbReference type="EMBL" id="CP001696">
    <property type="protein sequence ID" value="ACV24783.1"/>
    <property type="molecule type" value="Genomic_DNA"/>
</dbReference>
<dbReference type="HOGENOM" id="CLU_3245319_0_0_2"/>
<proteinExistence type="predicted"/>
<dbReference type="AlphaFoldDB" id="C7P8A1"/>
<dbReference type="STRING" id="573064.Mefer_0965"/>
<reference evidence="1" key="1">
    <citation type="submission" date="2009-08" db="EMBL/GenBank/DDBJ databases">
        <title>Complete sequence of chromosome of Methanocaldococcus fervens AG86.</title>
        <authorList>
            <consortium name="US DOE Joint Genome Institute"/>
            <person name="Lucas S."/>
            <person name="Copeland A."/>
            <person name="Lapidus A."/>
            <person name="Glavina del Rio T."/>
            <person name="Tice H."/>
            <person name="Bruce D."/>
            <person name="Goodwin L."/>
            <person name="Pitluck S."/>
            <person name="Chertkov O."/>
            <person name="Detter J.C."/>
            <person name="Han C."/>
            <person name="Tapia R."/>
            <person name="Larimer F."/>
            <person name="Land M."/>
            <person name="Hauser L."/>
            <person name="Kyrpides N."/>
            <person name="Ovchinnikova G."/>
            <person name="Lupa-Sieprawska M."/>
            <person name="Whitman W.B."/>
        </authorList>
    </citation>
    <scope>NUCLEOTIDE SEQUENCE [LARGE SCALE GENOMIC DNA]</scope>
    <source>
        <strain evidence="1">AG86</strain>
    </source>
</reference>
<dbReference type="KEGG" id="mfe:Mefer_0965"/>
<gene>
    <name evidence="1" type="ordered locus">Mefer_0965</name>
</gene>
<organism evidence="1 2">
    <name type="scientific">Methanocaldococcus fervens (strain DSM 4213 / JCM 15782 / AG86)</name>
    <name type="common">Methanococcus fervens</name>
    <dbReference type="NCBI Taxonomy" id="573064"/>
    <lineage>
        <taxon>Archaea</taxon>
        <taxon>Methanobacteriati</taxon>
        <taxon>Methanobacteriota</taxon>
        <taxon>Methanomada group</taxon>
        <taxon>Methanococci</taxon>
        <taxon>Methanococcales</taxon>
        <taxon>Methanocaldococcaceae</taxon>
        <taxon>Methanocaldococcus</taxon>
    </lineage>
</organism>
<dbReference type="Proteomes" id="UP000001495">
    <property type="component" value="Chromosome"/>
</dbReference>
<evidence type="ECO:0000313" key="1">
    <source>
        <dbReference type="EMBL" id="ACV24783.1"/>
    </source>
</evidence>
<accession>C7P8A1</accession>